<protein>
    <submittedName>
        <fullName evidence="2">Uncharacterized protein</fullName>
    </submittedName>
</protein>
<evidence type="ECO:0000256" key="1">
    <source>
        <dbReference type="SAM" id="MobiDB-lite"/>
    </source>
</evidence>
<sequence>MAREKVISVQEWPNYPMMALHTMRDYTAGTYMQKQFFNNTHATSCSQRELDEDETIFGNFADFIISAVGTTAYESEPDRAFNRYILYHRDFPENTEAYVEFWEDRATGIPHKYFLPNIEDSPRAYFTNFRSNMSEEEFQEVERGLNSLDCHGPQVYGLTVPVMEDDEQSPATETITTLEFYQALSNVCDAGNCTLNIPVGSEDYWDLVLRTPDLDPQEENVQEDLVFNGSRFNSSDDDLLDTDNSSDRRLSSATHGTSGLTKVKDITNSRSFGVGSNGFSYNFEAGRLTRSGVPVAAYSEFTAKGTGSFTAAASVGVATVSVTFSCGGEADGWRREGWLVSSDARYGGKVTLSLRGDVFIVVGSAWLTIEGSLSFRKPGYSPGGTPAVDLTGTISGTVGLSILGGLFSGSTTARLSASVFNLGPSFSSSARSDDQIEVKGSTSVKAKVFWLFSVTFQVDLTIVRKQNIWSASADSLVGGSSFLRGCTEVYKDKKGCHERYCYFYGWKPMDESQSASSSANTGTVYSWESSTYYKSWGPTVFRAWGWTDTMQMSYPGGRRRRRVQNTRRRTVNRAMVLGSPSETDLQLIFYSCR</sequence>
<accession>A0A812I6V5</accession>
<dbReference type="EMBL" id="CAJNDS010000198">
    <property type="protein sequence ID" value="CAE7026074.1"/>
    <property type="molecule type" value="Genomic_DNA"/>
</dbReference>
<organism evidence="2 3">
    <name type="scientific">Symbiodinium natans</name>
    <dbReference type="NCBI Taxonomy" id="878477"/>
    <lineage>
        <taxon>Eukaryota</taxon>
        <taxon>Sar</taxon>
        <taxon>Alveolata</taxon>
        <taxon>Dinophyceae</taxon>
        <taxon>Suessiales</taxon>
        <taxon>Symbiodiniaceae</taxon>
        <taxon>Symbiodinium</taxon>
    </lineage>
</organism>
<proteinExistence type="predicted"/>
<evidence type="ECO:0000313" key="2">
    <source>
        <dbReference type="EMBL" id="CAE7026074.1"/>
    </source>
</evidence>
<name>A0A812I6V5_9DINO</name>
<dbReference type="AlphaFoldDB" id="A0A812I6V5"/>
<feature type="region of interest" description="Disordered" evidence="1">
    <location>
        <begin position="237"/>
        <end position="256"/>
    </location>
</feature>
<evidence type="ECO:0000313" key="3">
    <source>
        <dbReference type="Proteomes" id="UP000604046"/>
    </source>
</evidence>
<gene>
    <name evidence="2" type="ORF">SNAT2548_LOCUS3227</name>
</gene>
<reference evidence="2" key="1">
    <citation type="submission" date="2021-02" db="EMBL/GenBank/DDBJ databases">
        <authorList>
            <person name="Dougan E. K."/>
            <person name="Rhodes N."/>
            <person name="Thang M."/>
            <person name="Chan C."/>
        </authorList>
    </citation>
    <scope>NUCLEOTIDE SEQUENCE</scope>
</reference>
<dbReference type="Proteomes" id="UP000604046">
    <property type="component" value="Unassembled WGS sequence"/>
</dbReference>
<keyword evidence="3" id="KW-1185">Reference proteome</keyword>
<dbReference type="OrthoDB" id="412636at2759"/>
<comment type="caution">
    <text evidence="2">The sequence shown here is derived from an EMBL/GenBank/DDBJ whole genome shotgun (WGS) entry which is preliminary data.</text>
</comment>